<dbReference type="GO" id="GO:0003676">
    <property type="term" value="F:nucleic acid binding"/>
    <property type="evidence" value="ECO:0007669"/>
    <property type="project" value="InterPro"/>
</dbReference>
<dbReference type="Gene3D" id="3.30.420.10">
    <property type="entry name" value="Ribonuclease H-like superfamily/Ribonuclease H"/>
    <property type="match status" value="1"/>
</dbReference>
<dbReference type="InterPro" id="IPR052338">
    <property type="entry name" value="Transposase_5"/>
</dbReference>
<reference evidence="2 3" key="1">
    <citation type="submission" date="2019-03" db="EMBL/GenBank/DDBJ databases">
        <title>Single cell metagenomics reveals metabolic interactions within the superorganism composed of flagellate Streblomastix strix and complex community of Bacteroidetes bacteria on its surface.</title>
        <authorList>
            <person name="Treitli S.C."/>
            <person name="Kolisko M."/>
            <person name="Husnik F."/>
            <person name="Keeling P."/>
            <person name="Hampl V."/>
        </authorList>
    </citation>
    <scope>NUCLEOTIDE SEQUENCE [LARGE SCALE GENOMIC DNA]</scope>
    <source>
        <strain evidence="2">ST1C</strain>
    </source>
</reference>
<protein>
    <submittedName>
        <fullName evidence="2">Putative Transposable element Tc3 transposase</fullName>
    </submittedName>
</protein>
<dbReference type="InterPro" id="IPR036397">
    <property type="entry name" value="RNaseH_sf"/>
</dbReference>
<evidence type="ECO:0000313" key="2">
    <source>
        <dbReference type="EMBL" id="KAA6382982.1"/>
    </source>
</evidence>
<gene>
    <name evidence="2" type="ORF">EZS28_021490</name>
</gene>
<evidence type="ECO:0000313" key="3">
    <source>
        <dbReference type="Proteomes" id="UP000324800"/>
    </source>
</evidence>
<dbReference type="Proteomes" id="UP000324800">
    <property type="component" value="Unassembled WGS sequence"/>
</dbReference>
<dbReference type="EMBL" id="SNRW01006479">
    <property type="protein sequence ID" value="KAA6382982.1"/>
    <property type="molecule type" value="Genomic_DNA"/>
</dbReference>
<dbReference type="OrthoDB" id="120326at2759"/>
<dbReference type="InterPro" id="IPR038717">
    <property type="entry name" value="Tc1-like_DDE_dom"/>
</dbReference>
<organism evidence="2 3">
    <name type="scientific">Streblomastix strix</name>
    <dbReference type="NCBI Taxonomy" id="222440"/>
    <lineage>
        <taxon>Eukaryota</taxon>
        <taxon>Metamonada</taxon>
        <taxon>Preaxostyla</taxon>
        <taxon>Oxymonadida</taxon>
        <taxon>Streblomastigidae</taxon>
        <taxon>Streblomastix</taxon>
    </lineage>
</organism>
<evidence type="ECO:0000259" key="1">
    <source>
        <dbReference type="Pfam" id="PF13358"/>
    </source>
</evidence>
<dbReference type="PANTHER" id="PTHR23022">
    <property type="entry name" value="TRANSPOSABLE ELEMENT-RELATED"/>
    <property type="match status" value="1"/>
</dbReference>
<sequence length="235" mass="27751">MIQDSNLRKVRRRRRPRLTARHKLQRKQFCEDWISKNRNWRKVVWSDEKKFRLDGPDAYNYYLVEVNKEAPEDVLSMDYQRYKGVMIWMAISSKGVLYFCLVRGSINGDTYMNIVCNHALPMIHIAHGSSFGFQQNNATCHKRLDVLGAFELLGMDVMEWPACSPDLYPIENVWSIVARRVYANIAAFDDEEQLWKKIGQEITDLKTEEILPFVESIEKRIVKCAENKYSYVNKW</sequence>
<feature type="domain" description="Tc1-like transposase DDE" evidence="1">
    <location>
        <begin position="43"/>
        <end position="194"/>
    </location>
</feature>
<accession>A0A5J4VK76</accession>
<dbReference type="Pfam" id="PF13358">
    <property type="entry name" value="DDE_3"/>
    <property type="match status" value="1"/>
</dbReference>
<comment type="caution">
    <text evidence="2">The sequence shown here is derived from an EMBL/GenBank/DDBJ whole genome shotgun (WGS) entry which is preliminary data.</text>
</comment>
<name>A0A5J4VK76_9EUKA</name>
<proteinExistence type="predicted"/>
<dbReference type="PANTHER" id="PTHR23022:SF129">
    <property type="entry name" value="TRANSPOSABLE ELEMENT TC3 TRANSPOSASE"/>
    <property type="match status" value="1"/>
</dbReference>
<dbReference type="AlphaFoldDB" id="A0A5J4VK76"/>